<evidence type="ECO:0000313" key="2">
    <source>
        <dbReference type="EMBL" id="CAE1309122.1"/>
    </source>
</evidence>
<evidence type="ECO:0000313" key="3">
    <source>
        <dbReference type="Proteomes" id="UP000597762"/>
    </source>
</evidence>
<organism evidence="2 3">
    <name type="scientific">Acanthosepion pharaonis</name>
    <name type="common">Pharaoh cuttlefish</name>
    <name type="synonym">Sepia pharaonis</name>
    <dbReference type="NCBI Taxonomy" id="158019"/>
    <lineage>
        <taxon>Eukaryota</taxon>
        <taxon>Metazoa</taxon>
        <taxon>Spiralia</taxon>
        <taxon>Lophotrochozoa</taxon>
        <taxon>Mollusca</taxon>
        <taxon>Cephalopoda</taxon>
        <taxon>Coleoidea</taxon>
        <taxon>Decapodiformes</taxon>
        <taxon>Sepiida</taxon>
        <taxon>Sepiina</taxon>
        <taxon>Sepiidae</taxon>
        <taxon>Acanthosepion</taxon>
    </lineage>
</organism>
<protein>
    <submittedName>
        <fullName evidence="2">Uncharacterized protein</fullName>
    </submittedName>
</protein>
<sequence>MLILSLVFVFFGEETVTCVFLSFFLYLSSYFIFYLFLDENISCLSFFSFFRLYHAHNDLSLFPPLFSTSVFSFLSFSFSCFPPFYLLTSRFPPFSPPFSFHTCLSTFLFPPFCLSTSLFPPLPFHPLLFHHSLFPPLFLSAYISLSTSLSFRLYLSFHLSFFPPHSLSIYLSLSTALSFHLQQITGSIILKVCESGFSGIEIGNVIFFTPLSFPLSLSTFSFLLSVFPPLYLLTSLFPHHSLFIYHSTSHFPPLSFHLSVFPPLSLFSPVSFPLSLSITLFFNISLSTPHFPLLCLSTSLISPLCFSNSPYFHLSLFPPLCSSVHNNSNSQETDQYNGHSNNAKTSIVTLDIVQLAVFIRPPNRPTEQLVSLSSDSTTICSHAPSVWLFA</sequence>
<feature type="transmembrane region" description="Helical" evidence="1">
    <location>
        <begin position="65"/>
        <end position="86"/>
    </location>
</feature>
<dbReference type="Proteomes" id="UP000597762">
    <property type="component" value="Unassembled WGS sequence"/>
</dbReference>
<gene>
    <name evidence="2" type="ORF">SPHA_60914</name>
</gene>
<name>A0A812DW20_ACAPH</name>
<feature type="transmembrane region" description="Helical" evidence="1">
    <location>
        <begin position="264"/>
        <end position="284"/>
    </location>
</feature>
<dbReference type="PANTHER" id="PTHR45598">
    <property type="entry name" value="PROTEIN CBG11839-RELATED"/>
    <property type="match status" value="1"/>
</dbReference>
<comment type="caution">
    <text evidence="2">The sequence shown here is derived from an EMBL/GenBank/DDBJ whole genome shotgun (WGS) entry which is preliminary data.</text>
</comment>
<accession>A0A812DW20</accession>
<dbReference type="EMBL" id="CAHIKZ030004263">
    <property type="protein sequence ID" value="CAE1309122.1"/>
    <property type="molecule type" value="Genomic_DNA"/>
</dbReference>
<evidence type="ECO:0000256" key="1">
    <source>
        <dbReference type="SAM" id="Phobius"/>
    </source>
</evidence>
<proteinExistence type="predicted"/>
<reference evidence="2" key="1">
    <citation type="submission" date="2021-01" db="EMBL/GenBank/DDBJ databases">
        <authorList>
            <person name="Li R."/>
            <person name="Bekaert M."/>
        </authorList>
    </citation>
    <scope>NUCLEOTIDE SEQUENCE</scope>
    <source>
        <strain evidence="2">Farmed</strain>
    </source>
</reference>
<keyword evidence="3" id="KW-1185">Reference proteome</keyword>
<keyword evidence="1" id="KW-0812">Transmembrane</keyword>
<feature type="transmembrane region" description="Helical" evidence="1">
    <location>
        <begin position="167"/>
        <end position="190"/>
    </location>
</feature>
<feature type="transmembrane region" description="Helical" evidence="1">
    <location>
        <begin position="202"/>
        <end position="227"/>
    </location>
</feature>
<keyword evidence="1" id="KW-1133">Transmembrane helix</keyword>
<feature type="transmembrane region" description="Helical" evidence="1">
    <location>
        <begin position="133"/>
        <end position="155"/>
    </location>
</feature>
<feature type="transmembrane region" description="Helical" evidence="1">
    <location>
        <begin position="98"/>
        <end position="121"/>
    </location>
</feature>
<dbReference type="AlphaFoldDB" id="A0A812DW20"/>
<dbReference type="PANTHER" id="PTHR45598:SF1">
    <property type="entry name" value="4FE-4S FERREDOXIN-TYPE DOMAIN-CONTAINING PROTEIN"/>
    <property type="match status" value="1"/>
</dbReference>
<keyword evidence="1" id="KW-0472">Membrane</keyword>